<keyword evidence="7" id="KW-1185">Reference proteome</keyword>
<dbReference type="SUPFAM" id="SSF88946">
    <property type="entry name" value="Sigma2 domain of RNA polymerase sigma factors"/>
    <property type="match status" value="1"/>
</dbReference>
<comment type="similarity">
    <text evidence="1">Belongs to the sigma-70 factor family. ECF subfamily.</text>
</comment>
<evidence type="ECO:0000256" key="5">
    <source>
        <dbReference type="ARBA" id="ARBA00023163"/>
    </source>
</evidence>
<dbReference type="InterPro" id="IPR036388">
    <property type="entry name" value="WH-like_DNA-bd_sf"/>
</dbReference>
<keyword evidence="5" id="KW-0804">Transcription</keyword>
<reference evidence="6 7" key="1">
    <citation type="submission" date="2019-09" db="EMBL/GenBank/DDBJ databases">
        <title>Draft genome sequence of Ginsengibacter sp. BR5-29.</title>
        <authorList>
            <person name="Im W.-T."/>
        </authorList>
    </citation>
    <scope>NUCLEOTIDE SEQUENCE [LARGE SCALE GENOMIC DNA]</scope>
    <source>
        <strain evidence="6 7">BR5-29</strain>
    </source>
</reference>
<keyword evidence="3" id="KW-0731">Sigma factor</keyword>
<gene>
    <name evidence="6" type="ORF">FW778_16240</name>
</gene>
<keyword evidence="2" id="KW-0805">Transcription regulation</keyword>
<evidence type="ECO:0000256" key="4">
    <source>
        <dbReference type="ARBA" id="ARBA00023125"/>
    </source>
</evidence>
<sequence>MNTIEEEKALLEGLAANETNAIEKIYRENFSTIQAFIVKNNGYPEDARDIFQEAMIVLFEKAKLKSFVLSCQIRTYLYSVCRRLWLKRLQQKNQYYPAFELLDETVQVEEEIDVHEKVNNDFHLMEQALLKIGEPCKSILEAYYIEKKSMPEIAETFGYTNADNAKTQKYKCLIRLKKLFFAQYKNGE</sequence>
<dbReference type="SUPFAM" id="SSF88659">
    <property type="entry name" value="Sigma3 and sigma4 domains of RNA polymerase sigma factors"/>
    <property type="match status" value="1"/>
</dbReference>
<keyword evidence="4" id="KW-0238">DNA-binding</keyword>
<evidence type="ECO:0000256" key="2">
    <source>
        <dbReference type="ARBA" id="ARBA00023015"/>
    </source>
</evidence>
<dbReference type="InterPro" id="IPR014284">
    <property type="entry name" value="RNA_pol_sigma-70_dom"/>
</dbReference>
<dbReference type="GO" id="GO:0006352">
    <property type="term" value="P:DNA-templated transcription initiation"/>
    <property type="evidence" value="ECO:0007669"/>
    <property type="project" value="InterPro"/>
</dbReference>
<dbReference type="InterPro" id="IPR013325">
    <property type="entry name" value="RNA_pol_sigma_r2"/>
</dbReference>
<name>A0A5J5IED4_9BACT</name>
<evidence type="ECO:0000256" key="1">
    <source>
        <dbReference type="ARBA" id="ARBA00010641"/>
    </source>
</evidence>
<dbReference type="PANTHER" id="PTHR43133:SF8">
    <property type="entry name" value="RNA POLYMERASE SIGMA FACTOR HI_1459-RELATED"/>
    <property type="match status" value="1"/>
</dbReference>
<evidence type="ECO:0000313" key="7">
    <source>
        <dbReference type="Proteomes" id="UP000326903"/>
    </source>
</evidence>
<dbReference type="GO" id="GO:0003677">
    <property type="term" value="F:DNA binding"/>
    <property type="evidence" value="ECO:0007669"/>
    <property type="project" value="UniProtKB-KW"/>
</dbReference>
<accession>A0A5J5IED4</accession>
<dbReference type="PANTHER" id="PTHR43133">
    <property type="entry name" value="RNA POLYMERASE ECF-TYPE SIGMA FACTO"/>
    <property type="match status" value="1"/>
</dbReference>
<proteinExistence type="inferred from homology"/>
<dbReference type="GO" id="GO:0016987">
    <property type="term" value="F:sigma factor activity"/>
    <property type="evidence" value="ECO:0007669"/>
    <property type="project" value="UniProtKB-KW"/>
</dbReference>
<dbReference type="InterPro" id="IPR039425">
    <property type="entry name" value="RNA_pol_sigma-70-like"/>
</dbReference>
<comment type="caution">
    <text evidence="6">The sequence shown here is derived from an EMBL/GenBank/DDBJ whole genome shotgun (WGS) entry which is preliminary data.</text>
</comment>
<dbReference type="Proteomes" id="UP000326903">
    <property type="component" value="Unassembled WGS sequence"/>
</dbReference>
<dbReference type="Gene3D" id="1.10.10.10">
    <property type="entry name" value="Winged helix-like DNA-binding domain superfamily/Winged helix DNA-binding domain"/>
    <property type="match status" value="1"/>
</dbReference>
<dbReference type="AlphaFoldDB" id="A0A5J5IED4"/>
<protein>
    <submittedName>
        <fullName evidence="6">Sigma-70 family RNA polymerase sigma factor</fullName>
    </submittedName>
</protein>
<organism evidence="6 7">
    <name type="scientific">Ginsengibacter hankyongi</name>
    <dbReference type="NCBI Taxonomy" id="2607284"/>
    <lineage>
        <taxon>Bacteria</taxon>
        <taxon>Pseudomonadati</taxon>
        <taxon>Bacteroidota</taxon>
        <taxon>Chitinophagia</taxon>
        <taxon>Chitinophagales</taxon>
        <taxon>Chitinophagaceae</taxon>
        <taxon>Ginsengibacter</taxon>
    </lineage>
</organism>
<dbReference type="EMBL" id="VYQF01000005">
    <property type="protein sequence ID" value="KAA9037643.1"/>
    <property type="molecule type" value="Genomic_DNA"/>
</dbReference>
<dbReference type="RefSeq" id="WP_150415878.1">
    <property type="nucleotide sequence ID" value="NZ_VYQF01000005.1"/>
</dbReference>
<evidence type="ECO:0000256" key="3">
    <source>
        <dbReference type="ARBA" id="ARBA00023082"/>
    </source>
</evidence>
<dbReference type="Gene3D" id="1.10.1740.10">
    <property type="match status" value="1"/>
</dbReference>
<dbReference type="InterPro" id="IPR013324">
    <property type="entry name" value="RNA_pol_sigma_r3/r4-like"/>
</dbReference>
<dbReference type="NCBIfam" id="TIGR02937">
    <property type="entry name" value="sigma70-ECF"/>
    <property type="match status" value="1"/>
</dbReference>
<evidence type="ECO:0000313" key="6">
    <source>
        <dbReference type="EMBL" id="KAA9037643.1"/>
    </source>
</evidence>